<proteinExistence type="predicted"/>
<dbReference type="EMBL" id="ABCS01000097">
    <property type="protein sequence ID" value="EDM75283.1"/>
    <property type="molecule type" value="Genomic_DNA"/>
</dbReference>
<dbReference type="AlphaFoldDB" id="A6GFT6"/>
<dbReference type="Proteomes" id="UP000005801">
    <property type="component" value="Unassembled WGS sequence"/>
</dbReference>
<dbReference type="STRING" id="391625.PPSIR1_41294"/>
<comment type="caution">
    <text evidence="1">The sequence shown here is derived from an EMBL/GenBank/DDBJ whole genome shotgun (WGS) entry which is preliminary data.</text>
</comment>
<sequence>MHSWLQRGDGEAEAGRWAPALVAAASLVACSPGATTANSAVAASRGVAPRDIGAGPPPPSEGLPMPALDRPWQPASAVAGDVSGLASAVASRGRVGLAVDPRVSESGQLDAMRLAAVVGKLAPDTAIHPIDATTGVALGGVLLEDPPLEPTVDDATGRVRWQLAEALKVDPQHLRRWADQGDPAVLLVGPVGVDAPTWRRLATGRVGDCEGLSAAMLDGQRDSLAELEPFLDYADAVLAAVYLDELSRAVPELQAALAEFEPADDPKAKIRADFDDDADWRQHQCGRQVQTYLAPFASCVEAASTQTPWERAGGEAGPNTGLIAPCPMAPRLYLNGAARIGSAEPGAYIDPACHDRLGRDYVEALRAPARTAADLASDHLDPRWMILVERLATLTEVYGAVEELCTPSRRRFASRDVEAMASTVSQLGELYRRTEQPAHDARFLANDAQFRVPGVGVVFQLARYDAGTGSAARALNAGARELRSLGERASRCAPRPGAPPVMTLLVDTATGAMDFLGYYYAEELWCDDLGPLL</sequence>
<dbReference type="RefSeq" id="WP_006975576.1">
    <property type="nucleotide sequence ID" value="NZ_ABCS01000097.1"/>
</dbReference>
<keyword evidence="2" id="KW-1185">Reference proteome</keyword>
<protein>
    <recommendedName>
        <fullName evidence="3">Lipoprotein</fullName>
    </recommendedName>
</protein>
<gene>
    <name evidence="1" type="ORF">PPSIR1_41294</name>
</gene>
<organism evidence="1 2">
    <name type="scientific">Plesiocystis pacifica SIR-1</name>
    <dbReference type="NCBI Taxonomy" id="391625"/>
    <lineage>
        <taxon>Bacteria</taxon>
        <taxon>Pseudomonadati</taxon>
        <taxon>Myxococcota</taxon>
        <taxon>Polyangia</taxon>
        <taxon>Nannocystales</taxon>
        <taxon>Nannocystaceae</taxon>
        <taxon>Plesiocystis</taxon>
    </lineage>
</organism>
<reference evidence="1 2" key="1">
    <citation type="submission" date="2007-06" db="EMBL/GenBank/DDBJ databases">
        <authorList>
            <person name="Shimkets L."/>
            <person name="Ferriera S."/>
            <person name="Johnson J."/>
            <person name="Kravitz S."/>
            <person name="Beeson K."/>
            <person name="Sutton G."/>
            <person name="Rogers Y.-H."/>
            <person name="Friedman R."/>
            <person name="Frazier M."/>
            <person name="Venter J.C."/>
        </authorList>
    </citation>
    <scope>NUCLEOTIDE SEQUENCE [LARGE SCALE GENOMIC DNA]</scope>
    <source>
        <strain evidence="1 2">SIR-1</strain>
    </source>
</reference>
<evidence type="ECO:0000313" key="1">
    <source>
        <dbReference type="EMBL" id="EDM75283.1"/>
    </source>
</evidence>
<evidence type="ECO:0000313" key="2">
    <source>
        <dbReference type="Proteomes" id="UP000005801"/>
    </source>
</evidence>
<accession>A6GFT6</accession>
<dbReference type="PROSITE" id="PS51257">
    <property type="entry name" value="PROKAR_LIPOPROTEIN"/>
    <property type="match status" value="1"/>
</dbReference>
<dbReference type="OrthoDB" id="5492524at2"/>
<name>A6GFT6_9BACT</name>
<evidence type="ECO:0008006" key="3">
    <source>
        <dbReference type="Google" id="ProtNLM"/>
    </source>
</evidence>